<dbReference type="InterPro" id="IPR021109">
    <property type="entry name" value="Peptidase_aspartic_dom_sf"/>
</dbReference>
<dbReference type="PANTHER" id="PTHR33067">
    <property type="entry name" value="RNA-DIRECTED DNA POLYMERASE-RELATED"/>
    <property type="match status" value="1"/>
</dbReference>
<comment type="caution">
    <text evidence="1">The sequence shown here is derived from an EMBL/GenBank/DDBJ whole genome shotgun (WGS) entry which is preliminary data.</text>
</comment>
<evidence type="ECO:0000313" key="2">
    <source>
        <dbReference type="Proteomes" id="UP001443914"/>
    </source>
</evidence>
<accession>A0AAW1KAC2</accession>
<proteinExistence type="predicted"/>
<gene>
    <name evidence="1" type="ORF">RND81_06G079200</name>
</gene>
<dbReference type="Gene3D" id="2.40.70.10">
    <property type="entry name" value="Acid Proteases"/>
    <property type="match status" value="1"/>
</dbReference>
<dbReference type="PANTHER" id="PTHR33067:SF9">
    <property type="entry name" value="RNA-DIRECTED DNA POLYMERASE"/>
    <property type="match status" value="1"/>
</dbReference>
<dbReference type="Pfam" id="PF13650">
    <property type="entry name" value="Asp_protease_2"/>
    <property type="match status" value="1"/>
</dbReference>
<dbReference type="SUPFAM" id="SSF50630">
    <property type="entry name" value="Acid proteases"/>
    <property type="match status" value="1"/>
</dbReference>
<dbReference type="EMBL" id="JBDFQZ010000006">
    <property type="protein sequence ID" value="KAK9714200.1"/>
    <property type="molecule type" value="Genomic_DNA"/>
</dbReference>
<organism evidence="1 2">
    <name type="scientific">Saponaria officinalis</name>
    <name type="common">Common soapwort</name>
    <name type="synonym">Lychnis saponaria</name>
    <dbReference type="NCBI Taxonomy" id="3572"/>
    <lineage>
        <taxon>Eukaryota</taxon>
        <taxon>Viridiplantae</taxon>
        <taxon>Streptophyta</taxon>
        <taxon>Embryophyta</taxon>
        <taxon>Tracheophyta</taxon>
        <taxon>Spermatophyta</taxon>
        <taxon>Magnoliopsida</taxon>
        <taxon>eudicotyledons</taxon>
        <taxon>Gunneridae</taxon>
        <taxon>Pentapetalae</taxon>
        <taxon>Caryophyllales</taxon>
        <taxon>Caryophyllaceae</taxon>
        <taxon>Caryophylleae</taxon>
        <taxon>Saponaria</taxon>
    </lineage>
</organism>
<protein>
    <submittedName>
        <fullName evidence="1">Uncharacterized protein</fullName>
    </submittedName>
</protein>
<name>A0AAW1KAC2_SAPOF</name>
<dbReference type="CDD" id="cd00303">
    <property type="entry name" value="retropepsin_like"/>
    <property type="match status" value="1"/>
</dbReference>
<evidence type="ECO:0000313" key="1">
    <source>
        <dbReference type="EMBL" id="KAK9714200.1"/>
    </source>
</evidence>
<dbReference type="Proteomes" id="UP001443914">
    <property type="component" value="Unassembled WGS sequence"/>
</dbReference>
<dbReference type="AlphaFoldDB" id="A0AAW1KAC2"/>
<reference evidence="1" key="1">
    <citation type="submission" date="2024-03" db="EMBL/GenBank/DDBJ databases">
        <title>WGS assembly of Saponaria officinalis var. Norfolk2.</title>
        <authorList>
            <person name="Jenkins J."/>
            <person name="Shu S."/>
            <person name="Grimwood J."/>
            <person name="Barry K."/>
            <person name="Goodstein D."/>
            <person name="Schmutz J."/>
            <person name="Leebens-Mack J."/>
            <person name="Osbourn A."/>
        </authorList>
    </citation>
    <scope>NUCLEOTIDE SEQUENCE [LARGE SCALE GENOMIC DNA]</scope>
    <source>
        <strain evidence="1">JIC</strain>
    </source>
</reference>
<sequence>MSQRKLPQKCGDPGMFTIPCTIGNTKFHKAMLDLGASINVLPYSLYQSLKLGPMTETRVVIQLADRTNAYPKGIVEDVLVTVDKLVFPADFYVLDMEHDSDAIPIILGRPFMRTTGTKIDVPNGSITMEFEGKIVNFNIDKPNMHANGRSLCSLTVLHSRSHIESNDNDCLTRSSNLPQLPRKELVSFTLQEPPSEGPKCVILWESRDDAVKHKGEPRTWYKKLIKLNGISNGKKLICIRSNLRSYTCFSSKNVTRKNDTRLKSFSEKEEVCGENIIKVFDPIHGN</sequence>
<keyword evidence="2" id="KW-1185">Reference proteome</keyword>